<dbReference type="Gene3D" id="1.10.4020.10">
    <property type="entry name" value="DNA breaking-rejoining enzymes"/>
    <property type="match status" value="1"/>
</dbReference>
<reference evidence="2" key="2">
    <citation type="submission" date="2025-09" db="UniProtKB">
        <authorList>
            <consortium name="Ensembl"/>
        </authorList>
    </citation>
    <scope>IDENTIFICATION</scope>
</reference>
<dbReference type="InterPro" id="IPR038269">
    <property type="entry name" value="SCAN_sf"/>
</dbReference>
<keyword evidence="3" id="KW-1185">Reference proteome</keyword>
<dbReference type="Ensembl" id="ENSCPBT00000026552.1">
    <property type="protein sequence ID" value="ENSCPBP00000022543.1"/>
    <property type="gene ID" value="ENSCPBG00000016108.1"/>
</dbReference>
<proteinExistence type="predicted"/>
<protein>
    <recommendedName>
        <fullName evidence="1">SCAN box domain-containing protein</fullName>
    </recommendedName>
</protein>
<dbReference type="SMART" id="SM00431">
    <property type="entry name" value="SCAN"/>
    <property type="match status" value="1"/>
</dbReference>
<sequence length="211" mass="24479">MALHEAWPQDQWASILAPFLCGAAQKAYYDMAEEAASDYPQLKAEILAKSRVMTAIRVQRFHEWRYQDGKARRSQLFDVIHLTRTWLCPEIRSAGKIMQVVVLDRFMRELPPDLRGWLSQHHPTSYDEIVALVERHLMAKELSWTIGEEMRRVKRPIPGPRAWVSEAPAELCWGGRSLRSSLRPRRDVGTWAERVMGDCKTYCFTLINPSK</sequence>
<dbReference type="PANTHER" id="PTHR46888">
    <property type="entry name" value="ZINC KNUCKLE DOMAINCONTAINING PROTEIN-RELATED"/>
    <property type="match status" value="1"/>
</dbReference>
<name>A0A8C3HRW9_CHRPI</name>
<dbReference type="AlphaFoldDB" id="A0A8C3HRW9"/>
<dbReference type="PROSITE" id="PS50804">
    <property type="entry name" value="SCAN_BOX"/>
    <property type="match status" value="1"/>
</dbReference>
<dbReference type="SUPFAM" id="SSF47353">
    <property type="entry name" value="Retrovirus capsid dimerization domain-like"/>
    <property type="match status" value="1"/>
</dbReference>
<dbReference type="Pfam" id="PF02023">
    <property type="entry name" value="SCAN"/>
    <property type="match status" value="1"/>
</dbReference>
<dbReference type="GeneTree" id="ENSGT00940000159113"/>
<reference evidence="2" key="1">
    <citation type="submission" date="2025-08" db="UniProtKB">
        <authorList>
            <consortium name="Ensembl"/>
        </authorList>
    </citation>
    <scope>IDENTIFICATION</scope>
</reference>
<organism evidence="2 3">
    <name type="scientific">Chrysemys picta bellii</name>
    <name type="common">Western painted turtle</name>
    <name type="synonym">Emys bellii</name>
    <dbReference type="NCBI Taxonomy" id="8478"/>
    <lineage>
        <taxon>Eukaryota</taxon>
        <taxon>Metazoa</taxon>
        <taxon>Chordata</taxon>
        <taxon>Craniata</taxon>
        <taxon>Vertebrata</taxon>
        <taxon>Euteleostomi</taxon>
        <taxon>Archelosauria</taxon>
        <taxon>Testudinata</taxon>
        <taxon>Testudines</taxon>
        <taxon>Cryptodira</taxon>
        <taxon>Durocryptodira</taxon>
        <taxon>Testudinoidea</taxon>
        <taxon>Emydidae</taxon>
        <taxon>Chrysemys</taxon>
    </lineage>
</organism>
<feature type="domain" description="SCAN box" evidence="1">
    <location>
        <begin position="59"/>
        <end position="142"/>
    </location>
</feature>
<dbReference type="Proteomes" id="UP000694380">
    <property type="component" value="Unplaced"/>
</dbReference>
<dbReference type="OMA" id="KELSWTI"/>
<evidence type="ECO:0000313" key="3">
    <source>
        <dbReference type="Proteomes" id="UP000694380"/>
    </source>
</evidence>
<dbReference type="PANTHER" id="PTHR46888:SF15">
    <property type="entry name" value="ZINC FINGER AND SCAN DOMAIN-CONTAINING PROTEIN 12-LIKE"/>
    <property type="match status" value="1"/>
</dbReference>
<evidence type="ECO:0000313" key="2">
    <source>
        <dbReference type="Ensembl" id="ENSCPBP00000022543.1"/>
    </source>
</evidence>
<evidence type="ECO:0000259" key="1">
    <source>
        <dbReference type="PROSITE" id="PS50804"/>
    </source>
</evidence>
<dbReference type="InterPro" id="IPR003309">
    <property type="entry name" value="SCAN_dom"/>
</dbReference>
<accession>A0A8C3HRW9</accession>